<gene>
    <name evidence="1" type="ORF">H6P81_006898</name>
</gene>
<dbReference type="AlphaFoldDB" id="A0AAV7EZS2"/>
<reference evidence="1 2" key="1">
    <citation type="submission" date="2021-07" db="EMBL/GenBank/DDBJ databases">
        <title>The Aristolochia fimbriata genome: insights into angiosperm evolution, floral development and chemical biosynthesis.</title>
        <authorList>
            <person name="Jiao Y."/>
        </authorList>
    </citation>
    <scope>NUCLEOTIDE SEQUENCE [LARGE SCALE GENOMIC DNA]</scope>
    <source>
        <strain evidence="1">IBCAS-2021</strain>
        <tissue evidence="1">Leaf</tissue>
    </source>
</reference>
<dbReference type="Proteomes" id="UP000825729">
    <property type="component" value="Unassembled WGS sequence"/>
</dbReference>
<dbReference type="EMBL" id="JAINDJ010000003">
    <property type="protein sequence ID" value="KAG9453994.1"/>
    <property type="molecule type" value="Genomic_DNA"/>
</dbReference>
<organism evidence="1 2">
    <name type="scientific">Aristolochia fimbriata</name>
    <name type="common">White veined hardy Dutchman's pipe vine</name>
    <dbReference type="NCBI Taxonomy" id="158543"/>
    <lineage>
        <taxon>Eukaryota</taxon>
        <taxon>Viridiplantae</taxon>
        <taxon>Streptophyta</taxon>
        <taxon>Embryophyta</taxon>
        <taxon>Tracheophyta</taxon>
        <taxon>Spermatophyta</taxon>
        <taxon>Magnoliopsida</taxon>
        <taxon>Magnoliidae</taxon>
        <taxon>Piperales</taxon>
        <taxon>Aristolochiaceae</taxon>
        <taxon>Aristolochia</taxon>
    </lineage>
</organism>
<evidence type="ECO:0000313" key="2">
    <source>
        <dbReference type="Proteomes" id="UP000825729"/>
    </source>
</evidence>
<protein>
    <submittedName>
        <fullName evidence="1">Uncharacterized protein</fullName>
    </submittedName>
</protein>
<sequence>MEMRARAASCFVPGAAKFEPCTASLTLPIRFYLDNAASGKVPLFRHDQIKGGINGFLAFCSDQEGLEEHDGKGLFSPFGIEGEEFTGERWEPSCRDLDGDDSLFALAAERVPLQFDHGFRRRDRQPGFGRLLQGEKRERRVDWHFPAFGYQVS</sequence>
<accession>A0AAV7EZS2</accession>
<comment type="caution">
    <text evidence="1">The sequence shown here is derived from an EMBL/GenBank/DDBJ whole genome shotgun (WGS) entry which is preliminary data.</text>
</comment>
<proteinExistence type="predicted"/>
<evidence type="ECO:0000313" key="1">
    <source>
        <dbReference type="EMBL" id="KAG9453994.1"/>
    </source>
</evidence>
<name>A0AAV7EZS2_ARIFI</name>
<keyword evidence="2" id="KW-1185">Reference proteome</keyword>